<name>A0A037ZG89_9RHOB</name>
<comment type="caution">
    <text evidence="3">The sequence shown here is derived from an EMBL/GenBank/DDBJ whole genome shotgun (WGS) entry which is preliminary data.</text>
</comment>
<dbReference type="EMBL" id="JFKE01000004">
    <property type="protein sequence ID" value="KAJ55455.1"/>
    <property type="molecule type" value="Genomic_DNA"/>
</dbReference>
<protein>
    <submittedName>
        <fullName evidence="3">Amidohydrolase</fullName>
    </submittedName>
</protein>
<dbReference type="Proteomes" id="UP000026249">
    <property type="component" value="Unassembled WGS sequence"/>
</dbReference>
<sequence length="283" mass="30649">MKIDAHHHFWNPNERDYYWMGGEELASIRRPIGPDDMAPLLDKAGIGGTVLVQTIPSLDETRDFLRVAAEVPFVKGVVGWVDLTDPNVGDTIAALQAGPGGAFLKGIRHQAHDEDDKGWMARADVIEGVRACGAAGLVQDLLPKEPELPACITCVDALPDVTFVVDHIAKPRIADGAMEPWLDRITEIAKRPNVYCKLSGMVTEADWTGWSVDDLRRYADHVLALFGPDRVIFGSDWPVCLLAAEYADVVGAAESLIAGLTEDQKRAVQGGNAARVYGLDLGA</sequence>
<keyword evidence="3" id="KW-0378">Hydrolase</keyword>
<dbReference type="InterPro" id="IPR032466">
    <property type="entry name" value="Metal_Hydrolase"/>
</dbReference>
<feature type="domain" description="Amidohydrolase-related" evidence="2">
    <location>
        <begin position="3"/>
        <end position="279"/>
    </location>
</feature>
<dbReference type="InterPro" id="IPR052350">
    <property type="entry name" value="Metallo-dep_Lactonases"/>
</dbReference>
<comment type="similarity">
    <text evidence="1">Belongs to the metallo-dependent hydrolases superfamily.</text>
</comment>
<dbReference type="PANTHER" id="PTHR43569:SF2">
    <property type="entry name" value="AMIDOHYDROLASE-RELATED DOMAIN-CONTAINING PROTEIN"/>
    <property type="match status" value="1"/>
</dbReference>
<evidence type="ECO:0000313" key="3">
    <source>
        <dbReference type="EMBL" id="KAJ55455.1"/>
    </source>
</evidence>
<dbReference type="Gene3D" id="3.20.20.140">
    <property type="entry name" value="Metal-dependent hydrolases"/>
    <property type="match status" value="1"/>
</dbReference>
<dbReference type="AlphaFoldDB" id="A0A037ZG89"/>
<evidence type="ECO:0000313" key="4">
    <source>
        <dbReference type="Proteomes" id="UP000026249"/>
    </source>
</evidence>
<gene>
    <name evidence="3" type="ORF">ACMU_12215</name>
</gene>
<organism evidence="3 4">
    <name type="scientific">Actibacterium mucosum KCTC 23349</name>
    <dbReference type="NCBI Taxonomy" id="1454373"/>
    <lineage>
        <taxon>Bacteria</taxon>
        <taxon>Pseudomonadati</taxon>
        <taxon>Pseudomonadota</taxon>
        <taxon>Alphaproteobacteria</taxon>
        <taxon>Rhodobacterales</taxon>
        <taxon>Roseobacteraceae</taxon>
        <taxon>Actibacterium</taxon>
    </lineage>
</organism>
<dbReference type="OrthoDB" id="9787654at2"/>
<accession>A0A037ZG89</accession>
<evidence type="ECO:0000256" key="1">
    <source>
        <dbReference type="ARBA" id="ARBA00038310"/>
    </source>
</evidence>
<dbReference type="RefSeq" id="WP_035259259.1">
    <property type="nucleotide sequence ID" value="NZ_JFKE01000004.1"/>
</dbReference>
<dbReference type="InterPro" id="IPR006680">
    <property type="entry name" value="Amidohydro-rel"/>
</dbReference>
<keyword evidence="4" id="KW-1185">Reference proteome</keyword>
<dbReference type="SUPFAM" id="SSF51556">
    <property type="entry name" value="Metallo-dependent hydrolases"/>
    <property type="match status" value="1"/>
</dbReference>
<reference evidence="3 4" key="1">
    <citation type="submission" date="2014-03" db="EMBL/GenBank/DDBJ databases">
        <title>Draft Genome Sequence of Actibacterium mucosum KCTC 23349, a Marine Alphaproteobacterium with Complex Ionic Requirements Isolated from Mediterranean Seawater at Malvarrosa Beach, Valencia, Spain.</title>
        <authorList>
            <person name="Arahal D.R."/>
            <person name="Shao Z."/>
            <person name="Lai Q."/>
            <person name="Pujalte M.J."/>
        </authorList>
    </citation>
    <scope>NUCLEOTIDE SEQUENCE [LARGE SCALE GENOMIC DNA]</scope>
    <source>
        <strain evidence="3 4">KCTC 23349</strain>
    </source>
</reference>
<dbReference type="GO" id="GO:0016787">
    <property type="term" value="F:hydrolase activity"/>
    <property type="evidence" value="ECO:0007669"/>
    <property type="project" value="UniProtKB-KW"/>
</dbReference>
<proteinExistence type="inferred from homology"/>
<evidence type="ECO:0000259" key="2">
    <source>
        <dbReference type="Pfam" id="PF04909"/>
    </source>
</evidence>
<dbReference type="Pfam" id="PF04909">
    <property type="entry name" value="Amidohydro_2"/>
    <property type="match status" value="1"/>
</dbReference>
<dbReference type="PANTHER" id="PTHR43569">
    <property type="entry name" value="AMIDOHYDROLASE"/>
    <property type="match status" value="1"/>
</dbReference>
<dbReference type="STRING" id="1454373.ACMU_12215"/>